<dbReference type="RefSeq" id="WP_110319524.1">
    <property type="nucleotide sequence ID" value="NZ_QJJU01000029.1"/>
</dbReference>
<dbReference type="EMBL" id="QJJU01000029">
    <property type="protein sequence ID" value="PXX01487.1"/>
    <property type="molecule type" value="Genomic_DNA"/>
</dbReference>
<dbReference type="AlphaFoldDB" id="A0A318H8P7"/>
<dbReference type="OrthoDB" id="4623006at2"/>
<organism evidence="1 2">
    <name type="scientific">Mycolicibacterium moriokaense</name>
    <dbReference type="NCBI Taxonomy" id="39691"/>
    <lineage>
        <taxon>Bacteria</taxon>
        <taxon>Bacillati</taxon>
        <taxon>Actinomycetota</taxon>
        <taxon>Actinomycetes</taxon>
        <taxon>Mycobacteriales</taxon>
        <taxon>Mycobacteriaceae</taxon>
        <taxon>Mycolicibacterium</taxon>
    </lineage>
</organism>
<dbReference type="PROSITE" id="PS51257">
    <property type="entry name" value="PROKAR_LIPOPROTEIN"/>
    <property type="match status" value="1"/>
</dbReference>
<keyword evidence="2" id="KW-1185">Reference proteome</keyword>
<reference evidence="1 2" key="2">
    <citation type="submission" date="2018-06" db="EMBL/GenBank/DDBJ databases">
        <title>Sequencing of bacterial isolates from soil warming experiment in Harvard Forest, Massachusetts, USA.</title>
        <authorList>
            <person name="Deangelis K.PhD."/>
        </authorList>
    </citation>
    <scope>NUCLEOTIDE SEQUENCE [LARGE SCALE GENOMIC DNA]</scope>
    <source>
        <strain evidence="1 2">GAS496</strain>
    </source>
</reference>
<name>A0A318H8P7_9MYCO</name>
<comment type="caution">
    <text evidence="1">The sequence shown here is derived from an EMBL/GenBank/DDBJ whole genome shotgun (WGS) entry which is preliminary data.</text>
</comment>
<gene>
    <name evidence="1" type="ORF">C8E89_12950</name>
</gene>
<evidence type="ECO:0000313" key="1">
    <source>
        <dbReference type="EMBL" id="PXX01487.1"/>
    </source>
</evidence>
<reference evidence="2" key="1">
    <citation type="submission" date="2018-05" db="EMBL/GenBank/DDBJ databases">
        <authorList>
            <person name="Deangelis K."/>
            <person name="Huntemann M."/>
            <person name="Clum A."/>
            <person name="Pillay M."/>
            <person name="Palaniappan K."/>
            <person name="Varghese N."/>
            <person name="Mikhailova N."/>
            <person name="Stamatis D."/>
            <person name="Reddy T."/>
            <person name="Daum C."/>
            <person name="Shapiro N."/>
            <person name="Ivanova N."/>
            <person name="Kyrpides N."/>
            <person name="Woyke T."/>
        </authorList>
    </citation>
    <scope>NUCLEOTIDE SEQUENCE [LARGE SCALE GENOMIC DNA]</scope>
    <source>
        <strain evidence="2">GAS496</strain>
    </source>
</reference>
<protein>
    <submittedName>
        <fullName evidence="1">Uncharacterized protein</fullName>
    </submittedName>
</protein>
<accession>A0A318H8P7</accession>
<proteinExistence type="predicted"/>
<dbReference type="Proteomes" id="UP000247781">
    <property type="component" value="Unassembled WGS sequence"/>
</dbReference>
<evidence type="ECO:0000313" key="2">
    <source>
        <dbReference type="Proteomes" id="UP000247781"/>
    </source>
</evidence>
<sequence>MTDYSRLTSSWSYWANLAHFQNVSVSTSCEDCSIRFASSDYSVHLRTEDTWWIIDTVDDRGQRNADAAKFSDYELTEKYLIWTWASLARSAIGAPPLGPGLYSQGFAPAVDAVEIRAGIYELQMGEERAVLVEPYATIFSHLLGKPVIEIEQMVRQGIE</sequence>